<reference evidence="2" key="2">
    <citation type="submission" date="2021-04" db="EMBL/GenBank/DDBJ databases">
        <authorList>
            <person name="Gilroy R."/>
        </authorList>
    </citation>
    <scope>NUCLEOTIDE SEQUENCE</scope>
    <source>
        <strain evidence="2">G3-2149</strain>
    </source>
</reference>
<reference evidence="2" key="1">
    <citation type="journal article" date="2021" name="PeerJ">
        <title>Extensive microbial diversity within the chicken gut microbiome revealed by metagenomics and culture.</title>
        <authorList>
            <person name="Gilroy R."/>
            <person name="Ravi A."/>
            <person name="Getino M."/>
            <person name="Pursley I."/>
            <person name="Horton D.L."/>
            <person name="Alikhan N.F."/>
            <person name="Baker D."/>
            <person name="Gharbi K."/>
            <person name="Hall N."/>
            <person name="Watson M."/>
            <person name="Adriaenssens E.M."/>
            <person name="Foster-Nyarko E."/>
            <person name="Jarju S."/>
            <person name="Secka A."/>
            <person name="Antonio M."/>
            <person name="Oren A."/>
            <person name="Chaudhuri R.R."/>
            <person name="La Ragione R."/>
            <person name="Hildebrand F."/>
            <person name="Pallen M.J."/>
        </authorList>
    </citation>
    <scope>NUCLEOTIDE SEQUENCE</scope>
    <source>
        <strain evidence="2">G3-2149</strain>
    </source>
</reference>
<comment type="caution">
    <text evidence="2">The sequence shown here is derived from an EMBL/GenBank/DDBJ whole genome shotgun (WGS) entry which is preliminary data.</text>
</comment>
<protein>
    <submittedName>
        <fullName evidence="2">Uncharacterized protein</fullName>
    </submittedName>
</protein>
<feature type="chain" id="PRO_5038604563" evidence="1">
    <location>
        <begin position="21"/>
        <end position="155"/>
    </location>
</feature>
<evidence type="ECO:0000313" key="3">
    <source>
        <dbReference type="Proteomes" id="UP000823865"/>
    </source>
</evidence>
<feature type="signal peptide" evidence="1">
    <location>
        <begin position="1"/>
        <end position="20"/>
    </location>
</feature>
<dbReference type="EMBL" id="JAHLFU010000262">
    <property type="protein sequence ID" value="MBU3854641.1"/>
    <property type="molecule type" value="Genomic_DNA"/>
</dbReference>
<evidence type="ECO:0000313" key="2">
    <source>
        <dbReference type="EMBL" id="MBU3854641.1"/>
    </source>
</evidence>
<organism evidence="2 3">
    <name type="scientific">Candidatus Paraprevotella stercoravium</name>
    <dbReference type="NCBI Taxonomy" id="2838725"/>
    <lineage>
        <taxon>Bacteria</taxon>
        <taxon>Pseudomonadati</taxon>
        <taxon>Bacteroidota</taxon>
        <taxon>Bacteroidia</taxon>
        <taxon>Bacteroidales</taxon>
        <taxon>Prevotellaceae</taxon>
        <taxon>Paraprevotella</taxon>
    </lineage>
</organism>
<proteinExistence type="predicted"/>
<keyword evidence="1" id="KW-0732">Signal</keyword>
<dbReference type="Proteomes" id="UP000823865">
    <property type="component" value="Unassembled WGS sequence"/>
</dbReference>
<name>A0A9E2L8S2_9BACT</name>
<evidence type="ECO:0000256" key="1">
    <source>
        <dbReference type="SAM" id="SignalP"/>
    </source>
</evidence>
<sequence length="155" mass="17859">MMRKILLIVTCLFAMVVAKAQSDIEWQQLLEGMCDDEVAESIERQFEDNGIECAIKTFYSKDSNRIIYSYQFYDKRLYDAFDLSEGKKGAVRGMIMNVLQIDPSGEALQWMIDAFDKHDTKLVFKVLYMSDLGRTYEKSAVVTPSDMRKMASALF</sequence>
<accession>A0A9E2L8S2</accession>
<dbReference type="AlphaFoldDB" id="A0A9E2L8S2"/>
<gene>
    <name evidence="2" type="ORF">H9789_12665</name>
</gene>